<proteinExistence type="inferred from homology"/>
<dbReference type="SMART" id="SM00320">
    <property type="entry name" value="WD40"/>
    <property type="match status" value="3"/>
</dbReference>
<reference evidence="6 7" key="1">
    <citation type="journal article" date="2024" name="bioRxiv">
        <title>Comparative genomics of Cryptococcus and Kwoniella reveals pathogenesis evolution and contrasting karyotype dynamics via intercentromeric recombination or chromosome fusion.</title>
        <authorList>
            <person name="Coelho M.A."/>
            <person name="David-Palma M."/>
            <person name="Shea T."/>
            <person name="Bowers K."/>
            <person name="McGinley-Smith S."/>
            <person name="Mohammad A.W."/>
            <person name="Gnirke A."/>
            <person name="Yurkov A.M."/>
            <person name="Nowrousian M."/>
            <person name="Sun S."/>
            <person name="Cuomo C.A."/>
            <person name="Heitman J."/>
        </authorList>
    </citation>
    <scope>NUCLEOTIDE SEQUENCE [LARGE SCALE GENOMIC DNA]</scope>
    <source>
        <strain evidence="6 7">CBS 13917</strain>
    </source>
</reference>
<keyword evidence="2" id="KW-0677">Repeat</keyword>
<dbReference type="Gene3D" id="2.130.10.10">
    <property type="entry name" value="YVTN repeat-like/Quinoprotein amine dehydrogenase"/>
    <property type="match status" value="1"/>
</dbReference>
<dbReference type="GeneID" id="92177836"/>
<protein>
    <recommendedName>
        <fullName evidence="8">WD40 repeat-like protein</fullName>
    </recommendedName>
</protein>
<keyword evidence="7" id="KW-1185">Reference proteome</keyword>
<dbReference type="EMBL" id="JBCAWK010000001">
    <property type="protein sequence ID" value="KAK8870006.1"/>
    <property type="molecule type" value="Genomic_DNA"/>
</dbReference>
<dbReference type="PROSITE" id="PS50082">
    <property type="entry name" value="WD_REPEATS_2"/>
    <property type="match status" value="2"/>
</dbReference>
<sequence length="432" mass="46576">MSKQKDVQHLAYVDIQHDALAVFDDVEQGVVLREDIWISGYKAGSTSVHGKARVDFQEGGGSTLTSREGVEVDRISKTNFVVSVPKLGVRNVPLKFPKHVIHPPYKKSSPLDPPLQINSLSLNPKSAHIVLGGPDGYAIIVPTSSDSNVEKDSVRLKGHVGDVRDVKWFPSGEVILTASSDLSLRVFGRDGINPRTFKGHTRAITSTAILGVGKQIVSGSKDGTIRLWDVGRGTEVKKWIVEGKKGVEAVVIVEDEEGLRALGLHNQERAMLVGTHERIWVQPFEGEGWWASESEEEGHMVCLAYDAESGTVVTGHTNGVSAIQDITTLSKDAEIKSITRIRRNHSPIYSLAFGLSATHEEGSGAREGRVDLYAGTAAGLPCHLTLGKDAEGGYVAKVEEEVAGWEAVGVECFAVGKDGVWCAGGEGGLRRY</sequence>
<evidence type="ECO:0000256" key="4">
    <source>
        <dbReference type="ARBA" id="ARBA00038321"/>
    </source>
</evidence>
<name>A0AAW0Z6Z3_9TREE</name>
<dbReference type="InterPro" id="IPR051179">
    <property type="entry name" value="WD_repeat_multifunction"/>
</dbReference>
<keyword evidence="3" id="KW-0647">Proteasome</keyword>
<dbReference type="AlphaFoldDB" id="A0AAW0Z6Z3"/>
<dbReference type="InterPro" id="IPR015943">
    <property type="entry name" value="WD40/YVTN_repeat-like_dom_sf"/>
</dbReference>
<gene>
    <name evidence="6" type="ORF">IAR55_000576</name>
</gene>
<evidence type="ECO:0000256" key="2">
    <source>
        <dbReference type="ARBA" id="ARBA00022737"/>
    </source>
</evidence>
<evidence type="ECO:0000313" key="7">
    <source>
        <dbReference type="Proteomes" id="UP001388673"/>
    </source>
</evidence>
<dbReference type="PROSITE" id="PS50294">
    <property type="entry name" value="WD_REPEATS_REGION"/>
    <property type="match status" value="2"/>
</dbReference>
<organism evidence="6 7">
    <name type="scientific">Kwoniella newhampshirensis</name>
    <dbReference type="NCBI Taxonomy" id="1651941"/>
    <lineage>
        <taxon>Eukaryota</taxon>
        <taxon>Fungi</taxon>
        <taxon>Dikarya</taxon>
        <taxon>Basidiomycota</taxon>
        <taxon>Agaricomycotina</taxon>
        <taxon>Tremellomycetes</taxon>
        <taxon>Tremellales</taxon>
        <taxon>Cryptococcaceae</taxon>
        <taxon>Kwoniella</taxon>
    </lineage>
</organism>
<evidence type="ECO:0008006" key="8">
    <source>
        <dbReference type="Google" id="ProtNLM"/>
    </source>
</evidence>
<feature type="repeat" description="WD" evidence="5">
    <location>
        <begin position="197"/>
        <end position="238"/>
    </location>
</feature>
<dbReference type="PROSITE" id="PS00678">
    <property type="entry name" value="WD_REPEATS_1"/>
    <property type="match status" value="1"/>
</dbReference>
<dbReference type="GO" id="GO:0000502">
    <property type="term" value="C:proteasome complex"/>
    <property type="evidence" value="ECO:0007669"/>
    <property type="project" value="UniProtKB-KW"/>
</dbReference>
<dbReference type="Proteomes" id="UP001388673">
    <property type="component" value="Unassembled WGS sequence"/>
</dbReference>
<dbReference type="InterPro" id="IPR019775">
    <property type="entry name" value="WD40_repeat_CS"/>
</dbReference>
<dbReference type="RefSeq" id="XP_066806252.1">
    <property type="nucleotide sequence ID" value="XM_066943710.1"/>
</dbReference>
<dbReference type="InterPro" id="IPR001680">
    <property type="entry name" value="WD40_rpt"/>
</dbReference>
<dbReference type="SUPFAM" id="SSF50978">
    <property type="entry name" value="WD40 repeat-like"/>
    <property type="match status" value="1"/>
</dbReference>
<comment type="similarity">
    <text evidence="4">Belongs to the WD repeat PAAF1/RPN14 family.</text>
</comment>
<dbReference type="Pfam" id="PF00400">
    <property type="entry name" value="WD40"/>
    <property type="match status" value="2"/>
</dbReference>
<accession>A0AAW0Z6Z3</accession>
<dbReference type="PANTHER" id="PTHR19857">
    <property type="entry name" value="MITOCHONDRIAL DIVISION PROTEIN 1-RELATED"/>
    <property type="match status" value="1"/>
</dbReference>
<dbReference type="KEGG" id="kne:92177836"/>
<dbReference type="PANTHER" id="PTHR19857:SF19">
    <property type="entry name" value="26S PROTEASOME REGULATORY SUBUNIT RPN14"/>
    <property type="match status" value="1"/>
</dbReference>
<evidence type="ECO:0000256" key="3">
    <source>
        <dbReference type="ARBA" id="ARBA00022942"/>
    </source>
</evidence>
<comment type="caution">
    <text evidence="6">The sequence shown here is derived from an EMBL/GenBank/DDBJ whole genome shotgun (WGS) entry which is preliminary data.</text>
</comment>
<dbReference type="InterPro" id="IPR036322">
    <property type="entry name" value="WD40_repeat_dom_sf"/>
</dbReference>
<keyword evidence="1 5" id="KW-0853">WD repeat</keyword>
<evidence type="ECO:0000256" key="5">
    <source>
        <dbReference type="PROSITE-ProRule" id="PRU00221"/>
    </source>
</evidence>
<feature type="repeat" description="WD" evidence="5">
    <location>
        <begin position="156"/>
        <end position="187"/>
    </location>
</feature>
<evidence type="ECO:0000313" key="6">
    <source>
        <dbReference type="EMBL" id="KAK8870006.1"/>
    </source>
</evidence>
<evidence type="ECO:0000256" key="1">
    <source>
        <dbReference type="ARBA" id="ARBA00022574"/>
    </source>
</evidence>